<reference evidence="2" key="3">
    <citation type="submission" date="2012-09" db="EMBL/GenBank/DDBJ databases">
        <authorList>
            <consortium name="VectorBase"/>
        </authorList>
    </citation>
    <scope>NUCLEOTIDE SEQUENCE</scope>
    <source>
        <strain evidence="2">Liverpool</strain>
    </source>
</reference>
<dbReference type="Proteomes" id="UP000682892">
    <property type="component" value="Unassembled WGS sequence"/>
</dbReference>
<dbReference type="AlphaFoldDB" id="Q17J73"/>
<dbReference type="eggNOG" id="ENOG502TCJB">
    <property type="taxonomic scope" value="Eukaryota"/>
</dbReference>
<feature type="compositionally biased region" description="Low complexity" evidence="1">
    <location>
        <begin position="505"/>
        <end position="521"/>
    </location>
</feature>
<reference evidence="2" key="2">
    <citation type="journal article" date="2007" name="Science">
        <title>Genome sequence of Aedes aegypti, a major arbovirus vector.</title>
        <authorList>
            <person name="Nene V."/>
            <person name="Wortman J.R."/>
            <person name="Lawson D."/>
            <person name="Haas B."/>
            <person name="Kodira C."/>
            <person name="Tu Z.J."/>
            <person name="Loftus B."/>
            <person name="Xi Z."/>
            <person name="Megy K."/>
            <person name="Grabherr M."/>
            <person name="Ren Q."/>
            <person name="Zdobnov E.M."/>
            <person name="Lobo N.F."/>
            <person name="Campbell K.S."/>
            <person name="Brown S.E."/>
            <person name="Bonaldo M.F."/>
            <person name="Zhu J."/>
            <person name="Sinkins S.P."/>
            <person name="Hogenkamp D.G."/>
            <person name="Amedeo P."/>
            <person name="Arensburger P."/>
            <person name="Atkinson P.W."/>
            <person name="Bidwell S."/>
            <person name="Biedler J."/>
            <person name="Birney E."/>
            <person name="Bruggner R.V."/>
            <person name="Costas J."/>
            <person name="Coy M.R."/>
            <person name="Crabtree J."/>
            <person name="Crawford M."/>
            <person name="Debruyn B."/>
            <person name="Decaprio D."/>
            <person name="Eiglmeier K."/>
            <person name="Eisenstadt E."/>
            <person name="El-Dorry H."/>
            <person name="Gelbart W.M."/>
            <person name="Gomes S.L."/>
            <person name="Hammond M."/>
            <person name="Hannick L.I."/>
            <person name="Hogan J.R."/>
            <person name="Holmes M.H."/>
            <person name="Jaffe D."/>
            <person name="Johnston J.S."/>
            <person name="Kennedy R.C."/>
            <person name="Koo H."/>
            <person name="Kravitz S."/>
            <person name="Kriventseva E.V."/>
            <person name="Kulp D."/>
            <person name="Labutti K."/>
            <person name="Lee E."/>
            <person name="Li S."/>
            <person name="Lovin D.D."/>
            <person name="Mao C."/>
            <person name="Mauceli E."/>
            <person name="Menck C.F."/>
            <person name="Miller J.R."/>
            <person name="Montgomery P."/>
            <person name="Mori A."/>
            <person name="Nascimento A.L."/>
            <person name="Naveira H.F."/>
            <person name="Nusbaum C."/>
            <person name="O'leary S."/>
            <person name="Orvis J."/>
            <person name="Pertea M."/>
            <person name="Quesneville H."/>
            <person name="Reidenbach K.R."/>
            <person name="Rogers Y.H."/>
            <person name="Roth C.W."/>
            <person name="Schneider J.R."/>
            <person name="Schatz M."/>
            <person name="Shumway M."/>
            <person name="Stanke M."/>
            <person name="Stinson E.O."/>
            <person name="Tubio J.M."/>
            <person name="Vanzee J.P."/>
            <person name="Verjovski-Almeida S."/>
            <person name="Werner D."/>
            <person name="White O."/>
            <person name="Wyder S."/>
            <person name="Zeng Q."/>
            <person name="Zhao Q."/>
            <person name="Zhao Y."/>
            <person name="Hill C.A."/>
            <person name="Raikhel A.S."/>
            <person name="Soares M.B."/>
            <person name="Knudson D.L."/>
            <person name="Lee N.H."/>
            <person name="Galagan J."/>
            <person name="Salzberg S.L."/>
            <person name="Paulsen I.T."/>
            <person name="Dimopoulos G."/>
            <person name="Collins F.H."/>
            <person name="Birren B."/>
            <person name="Fraser-Liggett C.M."/>
            <person name="Severson D.W."/>
        </authorList>
    </citation>
    <scope>NUCLEOTIDE SEQUENCE [LARGE SCALE GENOMIC DNA]</scope>
    <source>
        <strain evidence="2">Liverpool</strain>
    </source>
</reference>
<feature type="compositionally biased region" description="Basic and acidic residues" evidence="1">
    <location>
        <begin position="248"/>
        <end position="265"/>
    </location>
</feature>
<feature type="compositionally biased region" description="Basic residues" evidence="1">
    <location>
        <begin position="422"/>
        <end position="432"/>
    </location>
</feature>
<feature type="compositionally biased region" description="Low complexity" evidence="1">
    <location>
        <begin position="316"/>
        <end position="330"/>
    </location>
</feature>
<protein>
    <submittedName>
        <fullName evidence="2">AAEL002132-PA</fullName>
    </submittedName>
</protein>
<dbReference type="HOGENOM" id="CLU_428430_0_0_1"/>
<sequence>MSMMILAEPLDWWPGANAPLPPAKSGPGSMREGSNPDVTNTARPLLDDHNLPTLHRQKRHEIEIHRVIKRRPKLPPLPPRSRKPRPPRRPPKPKVKYGPPNVNYPPLSHYSPQSYDESFSTSYETSFSDHNTFGEPPVSYGGPIQPSPAFGSPPFAYGQGSTSYQGSSFGRPSFESTSFEGFGKPSLGSSNLDAFDPSKFPGLIDRPSQGYSGSKFGGHSSSSSYTNSKPPSFHSSSSFFGDGPSFNSDKDLASHTRLTEVETPKHQFPLEGFKQNPFRTPLTSYEVPISHTKSNLFEPTKDYDTSSYKKNPNTYSISSISSTHSSSPSSTDDDDDEYYPSLPNRYEQDQFHTPSKPNPNKPLGSTVQTINDNDPFSALNSFYDGVSESQKVSVKTKTKHVEPTEDSFSLEDLYSPTPVSNKRNKLRRKKKPNPISAPTTHNLDTDDLRDAYGSSSDFHQVAIDADEFLEFEPQKQMKHSRPVGVTKTRNEEKAPSNFVLLSAQNEKNPNFKKPSNNPSYSRKTPSQLFAEYKPIDVDLFKSVEANRKPTAEKTTGLEDVNILSIQKSNSKSYYAGNNEKEPHLYSGFLPTRRNGAYYRVANLDYETLDNDDEGFDDIADAATFGGRIRNARVKKDLAVTRRA</sequence>
<feature type="compositionally biased region" description="Basic residues" evidence="1">
    <location>
        <begin position="80"/>
        <end position="95"/>
    </location>
</feature>
<feature type="region of interest" description="Disordered" evidence="1">
    <location>
        <begin position="474"/>
        <end position="524"/>
    </location>
</feature>
<evidence type="ECO:0000313" key="3">
    <source>
        <dbReference type="Proteomes" id="UP000682892"/>
    </source>
</evidence>
<feature type="compositionally biased region" description="Polar residues" evidence="1">
    <location>
        <begin position="363"/>
        <end position="380"/>
    </location>
</feature>
<dbReference type="PhylomeDB" id="Q17J73"/>
<feature type="region of interest" description="Disordered" evidence="1">
    <location>
        <begin position="15"/>
        <end position="451"/>
    </location>
</feature>
<dbReference type="OMA" id="TRYDQEQ"/>
<name>Q17J73_AEDAE</name>
<feature type="compositionally biased region" description="Low complexity" evidence="1">
    <location>
        <begin position="210"/>
        <end position="247"/>
    </location>
</feature>
<proteinExistence type="predicted"/>
<dbReference type="VEuPathDB" id="VectorBase:AAEL002132"/>
<feature type="compositionally biased region" description="Low complexity" evidence="1">
    <location>
        <begin position="114"/>
        <end position="129"/>
    </location>
</feature>
<feature type="compositionally biased region" description="Polar residues" evidence="1">
    <location>
        <begin position="305"/>
        <end position="315"/>
    </location>
</feature>
<evidence type="ECO:0000313" key="2">
    <source>
        <dbReference type="EMBL" id="EAT46734.1"/>
    </source>
</evidence>
<organism evidence="2 3">
    <name type="scientific">Aedes aegypti</name>
    <name type="common">Yellowfever mosquito</name>
    <name type="synonym">Culex aegypti</name>
    <dbReference type="NCBI Taxonomy" id="7159"/>
    <lineage>
        <taxon>Eukaryota</taxon>
        <taxon>Metazoa</taxon>
        <taxon>Ecdysozoa</taxon>
        <taxon>Arthropoda</taxon>
        <taxon>Hexapoda</taxon>
        <taxon>Insecta</taxon>
        <taxon>Pterygota</taxon>
        <taxon>Neoptera</taxon>
        <taxon>Endopterygota</taxon>
        <taxon>Diptera</taxon>
        <taxon>Nematocera</taxon>
        <taxon>Culicoidea</taxon>
        <taxon>Culicidae</taxon>
        <taxon>Culicinae</taxon>
        <taxon>Aedini</taxon>
        <taxon>Aedes</taxon>
        <taxon>Stegomyia</taxon>
    </lineage>
</organism>
<accession>Q17J73</accession>
<dbReference type="PaxDb" id="7159-AAEL002132-PA"/>
<feature type="compositionally biased region" description="Low complexity" evidence="1">
    <location>
        <begin position="157"/>
        <end position="170"/>
    </location>
</feature>
<gene>
    <name evidence="2" type="ORF">AaeL_AAEL002132</name>
</gene>
<evidence type="ECO:0000256" key="1">
    <source>
        <dbReference type="SAM" id="MobiDB-lite"/>
    </source>
</evidence>
<dbReference type="EMBL" id="CH477234">
    <property type="protein sequence ID" value="EAT46734.1"/>
    <property type="molecule type" value="Genomic_DNA"/>
</dbReference>
<reference evidence="2" key="1">
    <citation type="submission" date="2005-10" db="EMBL/GenBank/DDBJ databases">
        <authorList>
            <person name="Loftus B.J."/>
            <person name="Nene V.M."/>
            <person name="Hannick L.I."/>
            <person name="Bidwell S."/>
            <person name="Haas B."/>
            <person name="Amedeo P."/>
            <person name="Orvis J."/>
            <person name="Wortman J.R."/>
            <person name="White O.R."/>
            <person name="Salzberg S."/>
            <person name="Shumway M."/>
            <person name="Koo H."/>
            <person name="Zhao Y."/>
            <person name="Holmes M."/>
            <person name="Miller J."/>
            <person name="Schatz M."/>
            <person name="Pop M."/>
            <person name="Pai G."/>
            <person name="Utterback T."/>
            <person name="Rogers Y.-H."/>
            <person name="Kravitz S."/>
            <person name="Fraser C.M."/>
        </authorList>
    </citation>
    <scope>NUCLEOTIDE SEQUENCE</scope>
    <source>
        <strain evidence="2">Liverpool</strain>
    </source>
</reference>